<proteinExistence type="predicted"/>
<accession>A0AAE6X064</accession>
<evidence type="ECO:0000313" key="1">
    <source>
        <dbReference type="EMBL" id="QIH77558.1"/>
    </source>
</evidence>
<dbReference type="RefSeq" id="WP_164953049.1">
    <property type="nucleotide sequence ID" value="NZ_CP047363.1"/>
</dbReference>
<organism evidence="1 2">
    <name type="scientific">Macrococcoides canis</name>
    <dbReference type="NCBI Taxonomy" id="1855823"/>
    <lineage>
        <taxon>Bacteria</taxon>
        <taxon>Bacillati</taxon>
        <taxon>Bacillota</taxon>
        <taxon>Bacilli</taxon>
        <taxon>Bacillales</taxon>
        <taxon>Staphylococcaceae</taxon>
        <taxon>Macrococcoides</taxon>
    </lineage>
</organism>
<dbReference type="EMBL" id="CP047363">
    <property type="protein sequence ID" value="QIH77558.1"/>
    <property type="molecule type" value="Genomic_DNA"/>
</dbReference>
<gene>
    <name evidence="1" type="ORF">GTN30_02665</name>
</gene>
<evidence type="ECO:0000313" key="2">
    <source>
        <dbReference type="Proteomes" id="UP000501122"/>
    </source>
</evidence>
<protein>
    <submittedName>
        <fullName evidence="1">Uncharacterized protein</fullName>
    </submittedName>
</protein>
<sequence>MIDNDKEIQVDIGSSEVTVGQQKGNIIELSGKPFSDSKLLGLQRKGFIYIENEDSNLYTEKFVKIDKESINKSGKFKDNYDVLYSSITEDIVSRLLDNMIYSGTMNSLTYTFHLFDMKGEKITGTTSNNYIKENYLEIVLSYHNPRADEDAKYNPEEQYFPIKFNDYHDEIINCYDNLSIFNSMVKYYKSIGVNEEYAKKFVIQQAAFDILIANTDRRKNSTNSIAIKSFDRCIPINLDYGRSLPVMFKEEHVEKYANMDEETWQDSVEGLSDSFSEEFGLISAEGRIVNNIEFLVENGFEKFKININKLKRDLEVSCERIKRLKPELYEFAKFKAGILIARLESEELSVLWEASDEENNL</sequence>
<reference evidence="1" key="1">
    <citation type="journal article" date="2020" name="Antimicrob. Agents Chemother.">
        <title>The novel macrolide resistance genes mef(D), msr(F) and msr(H) are present on resistance islands in Macrococcus canis, Macrococcus caseolyticus and Staphylococcus aureus.</title>
        <authorList>
            <person name="Schwendener S."/>
            <person name="Dona V."/>
            <person name="Perreten V."/>
        </authorList>
    </citation>
    <scope>NUCLEOTIDE SEQUENCE</scope>
    <source>
        <strain evidence="1">Epi0076A</strain>
    </source>
</reference>
<dbReference type="Proteomes" id="UP000501122">
    <property type="component" value="Chromosome"/>
</dbReference>
<name>A0AAE6X064_9STAP</name>
<dbReference type="AlphaFoldDB" id="A0AAE6X064"/>